<comment type="function">
    <text evidence="1">Probable aspartic protease that is responsible for the proteolytic cleavage of the RNA polymerase sigma E factor (SigE/spoIIGB) to yield the active peptide in the mother cell during sporulation. Responds to a signal from the forespore that is triggered by the extracellular signal protein SpoIIR.</text>
</comment>
<keyword evidence="1 2" id="KW-0472">Membrane</keyword>
<keyword evidence="1" id="KW-0064">Aspartyl protease</keyword>
<protein>
    <recommendedName>
        <fullName evidence="1">Sporulation sigma-E factor-processing peptidase</fullName>
        <ecNumber evidence="1">3.4.23.-</ecNumber>
    </recommendedName>
    <alternativeName>
        <fullName evidence="1">Membrane-associated aspartic protease</fullName>
    </alternativeName>
    <alternativeName>
        <fullName evidence="1">Stage II sporulation protein GA</fullName>
    </alternativeName>
</protein>
<dbReference type="Proteomes" id="UP000665043">
    <property type="component" value="Chromosome"/>
</dbReference>
<feature type="transmembrane region" description="Helical" evidence="2">
    <location>
        <begin position="130"/>
        <end position="147"/>
    </location>
</feature>
<organism evidence="3 4">
    <name type="scientific">Sediminibacillus dalangtanensis</name>
    <dbReference type="NCBI Taxonomy" id="2729421"/>
    <lineage>
        <taxon>Bacteria</taxon>
        <taxon>Bacillati</taxon>
        <taxon>Bacillota</taxon>
        <taxon>Bacilli</taxon>
        <taxon>Bacillales</taxon>
        <taxon>Bacillaceae</taxon>
        <taxon>Sediminibacillus</taxon>
    </lineage>
</organism>
<evidence type="ECO:0000313" key="4">
    <source>
        <dbReference type="Proteomes" id="UP000665043"/>
    </source>
</evidence>
<comment type="subcellular location">
    <subcellularLocation>
        <location evidence="1">Cell membrane</location>
    </subcellularLocation>
</comment>
<reference evidence="3 4" key="1">
    <citation type="submission" date="2019-12" db="EMBL/GenBank/DDBJ databases">
        <title>The whole genome sequencing of a strain isolated from a Mars analog, Dalangtan Playa.</title>
        <authorList>
            <person name="Huang T."/>
        </authorList>
    </citation>
    <scope>NUCLEOTIDE SEQUENCE [LARGE SCALE GENOMIC DNA]</scope>
    <source>
        <strain evidence="3 4">DP4-553-S</strain>
    </source>
</reference>
<comment type="subunit">
    <text evidence="1">Self-associates. Interacts with SigE. Interacts with SpoIIR.</text>
</comment>
<gene>
    <name evidence="3" type="primary">spoIIGA</name>
    <name evidence="3" type="ORF">ERJ70_08500</name>
</gene>
<dbReference type="InterPro" id="IPR005081">
    <property type="entry name" value="SpoIIGA"/>
</dbReference>
<feature type="transmembrane region" description="Helical" evidence="2">
    <location>
        <begin position="6"/>
        <end position="27"/>
    </location>
</feature>
<comment type="similarity">
    <text evidence="1">Belongs to the peptidase U4 family.</text>
</comment>
<sequence length="306" mass="35094">MTIYLDAVWLLNFMLDWMILLLTHYIAKKPHNRLRLILGALVASFLVPLTIYYPDSFLSAWWGKGLYSLLIVWTAFGWYNASSFRTCLVWFYFVSFILGGSLIALHFLIGQQVIASSSGLLTFKTGFGDQVSWLFVLFGFPCVWWFTKNRMDKHAFDKLQMGHIFPITLTFRGKRVSTTGYMDSGNSLVDPVTREPVIICEQSLLLHWFSEEEIAAFQDVQENLQLEKLPEAWEDKLRLVPYQGVGGRSTFMLVFRPELIDTYYENKQIVTSRILIGMQFGSLATDGSYHCLLHPGILKYSTATSA</sequence>
<feature type="transmembrane region" description="Helical" evidence="2">
    <location>
        <begin position="65"/>
        <end position="81"/>
    </location>
</feature>
<dbReference type="PIRSF" id="PIRSF018571">
    <property type="entry name" value="SpoIIGA"/>
    <property type="match status" value="1"/>
</dbReference>
<name>A0ABX7VU68_9BACI</name>
<evidence type="ECO:0000256" key="2">
    <source>
        <dbReference type="SAM" id="Phobius"/>
    </source>
</evidence>
<feature type="transmembrane region" description="Helical" evidence="2">
    <location>
        <begin position="88"/>
        <end position="110"/>
    </location>
</feature>
<dbReference type="EMBL" id="CP046956">
    <property type="protein sequence ID" value="QTM99340.1"/>
    <property type="molecule type" value="Genomic_DNA"/>
</dbReference>
<keyword evidence="2" id="KW-0812">Transmembrane</keyword>
<dbReference type="RefSeq" id="WP_209368610.1">
    <property type="nucleotide sequence ID" value="NZ_CP046956.1"/>
</dbReference>
<evidence type="ECO:0000256" key="1">
    <source>
        <dbReference type="PIRNR" id="PIRNR018571"/>
    </source>
</evidence>
<keyword evidence="1" id="KW-0378">Hydrolase</keyword>
<evidence type="ECO:0000313" key="3">
    <source>
        <dbReference type="EMBL" id="QTM99340.1"/>
    </source>
</evidence>
<feature type="transmembrane region" description="Helical" evidence="2">
    <location>
        <begin position="34"/>
        <end position="53"/>
    </location>
</feature>
<dbReference type="NCBIfam" id="TIGR02854">
    <property type="entry name" value="spore_II_GA"/>
    <property type="match status" value="1"/>
</dbReference>
<keyword evidence="2" id="KW-1133">Transmembrane helix</keyword>
<accession>A0ABX7VU68</accession>
<proteinExistence type="inferred from homology"/>
<keyword evidence="1" id="KW-1003">Cell membrane</keyword>
<dbReference type="EC" id="3.4.23.-" evidence="1"/>
<keyword evidence="4" id="KW-1185">Reference proteome</keyword>
<keyword evidence="1" id="KW-0645">Protease</keyword>
<keyword evidence="1" id="KW-0749">Sporulation</keyword>
<dbReference type="Pfam" id="PF03419">
    <property type="entry name" value="Peptidase_U4"/>
    <property type="match status" value="1"/>
</dbReference>